<sequence length="394" mass="43256">MQHPAVNYGARVRDYASSLTTRRRGGAGSVADATSSASPAYAGATADIAAAAAVDAAVATSDVEGEGLARLYCDPETHPRCVMKRDGCVAAVPQKNVLRDACDPPGGSEAEDLRHARYAAGRDIALDPESVIRDDDFVPCDRSGISRARAQLQAADLKTAFEQTVRQESNFQRSFNATVRGIVSRDDVLVGLMHLWDFVEAYVGNPTSKALNAQLFLIAQHSRDEGLFREALLNICDRESKWLLDLINVLQTIVVQERHLSAAEKVAAVNYSVITLAKHYARRIYQSPYVPLDKELKIATFYMRMVLKILTLADDLGVYRNERMQRVVGLSRRRELSDAQLLCELRRCFSCTEPAPAGVVGTASVQAMNPASRAVFDLREDDDDEDDMEDESAA</sequence>
<evidence type="ECO:0000313" key="1">
    <source>
        <dbReference type="EMBL" id="QIZ64154.1"/>
    </source>
</evidence>
<dbReference type="EMBL" id="MN986925">
    <property type="protein sequence ID" value="QIZ64154.1"/>
    <property type="molecule type" value="Genomic_DNA"/>
</dbReference>
<name>A0AC61M023_9ADEN</name>
<keyword evidence="2" id="KW-1185">Reference proteome</keyword>
<dbReference type="Proteomes" id="UP000502787">
    <property type="component" value="Segment"/>
</dbReference>
<proteinExistence type="predicted"/>
<evidence type="ECO:0000313" key="2">
    <source>
        <dbReference type="Proteomes" id="UP000502787"/>
    </source>
</evidence>
<protein>
    <submittedName>
        <fullName evidence="1">52/55 kDa</fullName>
    </submittedName>
</protein>
<organism evidence="1 2">
    <name type="scientific">Guinea pig adenovirus 1</name>
    <dbReference type="NCBI Taxonomy" id="2847100"/>
    <lineage>
        <taxon>Viruses</taxon>
        <taxon>Varidnaviria</taxon>
        <taxon>Bamfordvirae</taxon>
        <taxon>Preplasmiviricota</taxon>
        <taxon>Polisuviricotina</taxon>
        <taxon>Pharingeaviricetes</taxon>
        <taxon>Rowavirales</taxon>
        <taxon>Adenoviridae</taxon>
        <taxon>Mastadenovirus</taxon>
        <taxon>Mastadenovirus caviae</taxon>
        <taxon>Guinea pig mastadenovirus A</taxon>
    </lineage>
</organism>
<reference evidence="1" key="1">
    <citation type="submission" date="2020-01" db="EMBL/GenBank/DDBJ databases">
        <title>Genomic and phylogenetic analysis of two Guinea pig adenovirus strains recovered from archival lung tissue.</title>
        <authorList>
            <person name="Hofmann-Sieber H."/>
            <person name="Gonzalez G."/>
            <person name="Spohn M."/>
            <person name="Dobner T."/>
            <person name="Kajon A.E."/>
        </authorList>
    </citation>
    <scope>NUCLEOTIDE SEQUENCE</scope>
    <source>
        <strain evidence="1">AUS96</strain>
    </source>
</reference>
<accession>A0AC61M023</accession>